<feature type="transmembrane region" description="Helical" evidence="1">
    <location>
        <begin position="117"/>
        <end position="143"/>
    </location>
</feature>
<evidence type="ECO:0000256" key="1">
    <source>
        <dbReference type="SAM" id="Phobius"/>
    </source>
</evidence>
<accession>A0A067PL14</accession>
<keyword evidence="4" id="KW-1185">Reference proteome</keyword>
<dbReference type="PANTHER" id="PTHR40465">
    <property type="entry name" value="CHROMOSOME 1, WHOLE GENOME SHOTGUN SEQUENCE"/>
    <property type="match status" value="1"/>
</dbReference>
<proteinExistence type="predicted"/>
<name>A0A067PL14_9AGAM</name>
<feature type="transmembrane region" description="Helical" evidence="1">
    <location>
        <begin position="83"/>
        <end position="105"/>
    </location>
</feature>
<sequence length="324" mass="36685">MAETVFRMFGPLLVGGLVALCFSGIVSMQAFRYFHMFSGDYMRVRATVSFIWILDITHSGLICASNWFYLIDHWGDSEILDHIPLSIALTIFITAAVTLTVHTFFIRRVLILSKKNWWLCAPLFVLAVLRFLSATTTTVLMIHLKHYSLLRLPQYTWVITFGLVMGSTLDILITTSLCLYLRSNRTGFSSMDYIIDTIMMYAINHGSLTCICTFISLLCWLAIPHSLAFLGAHFAISKLYANSFLATLNTRDTLRDRSQGSSDRGGTHQMPVIFPGSRMTYGRYTGQGQDPSTATKLEINVQKTIECEVNVDMEQQFDPIVHRQ</sequence>
<feature type="transmembrane region" description="Helical" evidence="1">
    <location>
        <begin position="202"/>
        <end position="223"/>
    </location>
</feature>
<dbReference type="OrthoDB" id="3206554at2759"/>
<dbReference type="Proteomes" id="UP000027265">
    <property type="component" value="Unassembled WGS sequence"/>
</dbReference>
<feature type="transmembrane region" description="Helical" evidence="1">
    <location>
        <begin position="155"/>
        <end position="181"/>
    </location>
</feature>
<evidence type="ECO:0000313" key="3">
    <source>
        <dbReference type="EMBL" id="KDQ51156.1"/>
    </source>
</evidence>
<dbReference type="STRING" id="933084.A0A067PL14"/>
<gene>
    <name evidence="3" type="ORF">JAAARDRAFT_211291</name>
</gene>
<feature type="transmembrane region" description="Helical" evidence="1">
    <location>
        <begin position="12"/>
        <end position="34"/>
    </location>
</feature>
<dbReference type="AlphaFoldDB" id="A0A067PL14"/>
<protein>
    <recommendedName>
        <fullName evidence="2">DUF6534 domain-containing protein</fullName>
    </recommendedName>
</protein>
<keyword evidence="1" id="KW-0812">Transmembrane</keyword>
<reference evidence="4" key="1">
    <citation type="journal article" date="2014" name="Proc. Natl. Acad. Sci. U.S.A.">
        <title>Extensive sampling of basidiomycete genomes demonstrates inadequacy of the white-rot/brown-rot paradigm for wood decay fungi.</title>
        <authorList>
            <person name="Riley R."/>
            <person name="Salamov A.A."/>
            <person name="Brown D.W."/>
            <person name="Nagy L.G."/>
            <person name="Floudas D."/>
            <person name="Held B.W."/>
            <person name="Levasseur A."/>
            <person name="Lombard V."/>
            <person name="Morin E."/>
            <person name="Otillar R."/>
            <person name="Lindquist E.A."/>
            <person name="Sun H."/>
            <person name="LaButti K.M."/>
            <person name="Schmutz J."/>
            <person name="Jabbour D."/>
            <person name="Luo H."/>
            <person name="Baker S.E."/>
            <person name="Pisabarro A.G."/>
            <person name="Walton J.D."/>
            <person name="Blanchette R.A."/>
            <person name="Henrissat B."/>
            <person name="Martin F."/>
            <person name="Cullen D."/>
            <person name="Hibbett D.S."/>
            <person name="Grigoriev I.V."/>
        </authorList>
    </citation>
    <scope>NUCLEOTIDE SEQUENCE [LARGE SCALE GENOMIC DNA]</scope>
    <source>
        <strain evidence="4">MUCL 33604</strain>
    </source>
</reference>
<dbReference type="InParanoid" id="A0A067PL14"/>
<organism evidence="3 4">
    <name type="scientific">Jaapia argillacea MUCL 33604</name>
    <dbReference type="NCBI Taxonomy" id="933084"/>
    <lineage>
        <taxon>Eukaryota</taxon>
        <taxon>Fungi</taxon>
        <taxon>Dikarya</taxon>
        <taxon>Basidiomycota</taxon>
        <taxon>Agaricomycotina</taxon>
        <taxon>Agaricomycetes</taxon>
        <taxon>Agaricomycetidae</taxon>
        <taxon>Jaapiales</taxon>
        <taxon>Jaapiaceae</taxon>
        <taxon>Jaapia</taxon>
    </lineage>
</organism>
<feature type="domain" description="DUF6534" evidence="2">
    <location>
        <begin position="168"/>
        <end position="252"/>
    </location>
</feature>
<dbReference type="Pfam" id="PF20152">
    <property type="entry name" value="DUF6534"/>
    <property type="match status" value="1"/>
</dbReference>
<dbReference type="EMBL" id="KL197751">
    <property type="protein sequence ID" value="KDQ51156.1"/>
    <property type="molecule type" value="Genomic_DNA"/>
</dbReference>
<evidence type="ECO:0000313" key="4">
    <source>
        <dbReference type="Proteomes" id="UP000027265"/>
    </source>
</evidence>
<dbReference type="InterPro" id="IPR045339">
    <property type="entry name" value="DUF6534"/>
</dbReference>
<keyword evidence="1" id="KW-1133">Transmembrane helix</keyword>
<feature type="transmembrane region" description="Helical" evidence="1">
    <location>
        <begin position="46"/>
        <end position="71"/>
    </location>
</feature>
<dbReference type="PANTHER" id="PTHR40465:SF1">
    <property type="entry name" value="DUF6534 DOMAIN-CONTAINING PROTEIN"/>
    <property type="match status" value="1"/>
</dbReference>
<evidence type="ECO:0000259" key="2">
    <source>
        <dbReference type="Pfam" id="PF20152"/>
    </source>
</evidence>
<keyword evidence="1" id="KW-0472">Membrane</keyword>
<dbReference type="HOGENOM" id="CLU_046025_0_0_1"/>